<dbReference type="AlphaFoldDB" id="A0A645FLV8"/>
<accession>A0A645FLV8</accession>
<proteinExistence type="predicted"/>
<organism evidence="1">
    <name type="scientific">bioreactor metagenome</name>
    <dbReference type="NCBI Taxonomy" id="1076179"/>
    <lineage>
        <taxon>unclassified sequences</taxon>
        <taxon>metagenomes</taxon>
        <taxon>ecological metagenomes</taxon>
    </lineage>
</organism>
<comment type="caution">
    <text evidence="1">The sequence shown here is derived from an EMBL/GenBank/DDBJ whole genome shotgun (WGS) entry which is preliminary data.</text>
</comment>
<name>A0A645FLV8_9ZZZZ</name>
<evidence type="ECO:0000313" key="1">
    <source>
        <dbReference type="EMBL" id="MPN15385.1"/>
    </source>
</evidence>
<protein>
    <submittedName>
        <fullName evidence="1">Uncharacterized protein</fullName>
    </submittedName>
</protein>
<gene>
    <name evidence="1" type="ORF">SDC9_162717</name>
</gene>
<sequence length="142" mass="14465">MTTAPTLMSAKVSGIGPICSSMAASKSAYNCCTVAESAPAVSSSAAGAGCAMAAGSSVATGSAAASWAGADAQPKDSIIASASRIESSFFMKNSSSKWYNFVYIKGQSPRIPYGSFQPTRPLRSRNSAITTAQRSMAPVMNC</sequence>
<dbReference type="EMBL" id="VSSQ01062144">
    <property type="protein sequence ID" value="MPN15385.1"/>
    <property type="molecule type" value="Genomic_DNA"/>
</dbReference>
<reference evidence="1" key="1">
    <citation type="submission" date="2019-08" db="EMBL/GenBank/DDBJ databases">
        <authorList>
            <person name="Kucharzyk K."/>
            <person name="Murdoch R.W."/>
            <person name="Higgins S."/>
            <person name="Loffler F."/>
        </authorList>
    </citation>
    <scope>NUCLEOTIDE SEQUENCE</scope>
</reference>